<sequence length="125" mass="14549">MAEAAVKVLKSVRDALYRVGIKEPWKMTGIRSIPEYEDYMPMGLEFRKFAPGTQPVKAVIPHDSPKLVYDIKYFTRDYRRNNKYTARTVDSKTTFDFEKLYAGMPVKPEEVKLVSRPDVMPHRGF</sequence>
<dbReference type="AlphaFoldDB" id="A0AAD3E250"/>
<name>A0AAD3E250_9CHLO</name>
<comment type="caution">
    <text evidence="1">The sequence shown here is derived from an EMBL/GenBank/DDBJ whole genome shotgun (WGS) entry which is preliminary data.</text>
</comment>
<protein>
    <submittedName>
        <fullName evidence="1">Uncharacterized protein</fullName>
    </submittedName>
</protein>
<accession>A0AAD3E250</accession>
<gene>
    <name evidence="1" type="ORF">Agub_g14837</name>
</gene>
<reference evidence="1 2" key="1">
    <citation type="journal article" date="2021" name="Sci. Rep.">
        <title>Genome sequencing of the multicellular alga Astrephomene provides insights into convergent evolution of germ-soma differentiation.</title>
        <authorList>
            <person name="Yamashita S."/>
            <person name="Yamamoto K."/>
            <person name="Matsuzaki R."/>
            <person name="Suzuki S."/>
            <person name="Yamaguchi H."/>
            <person name="Hirooka S."/>
            <person name="Minakuchi Y."/>
            <person name="Miyagishima S."/>
            <person name="Kawachi M."/>
            <person name="Toyoda A."/>
            <person name="Nozaki H."/>
        </authorList>
    </citation>
    <scope>NUCLEOTIDE SEQUENCE [LARGE SCALE GENOMIC DNA]</scope>
    <source>
        <strain evidence="1 2">NIES-4017</strain>
    </source>
</reference>
<dbReference type="PANTHER" id="PTHR36391:SF1">
    <property type="entry name" value="FURRY"/>
    <property type="match status" value="1"/>
</dbReference>
<keyword evidence="2" id="KW-1185">Reference proteome</keyword>
<evidence type="ECO:0000313" key="2">
    <source>
        <dbReference type="Proteomes" id="UP001054857"/>
    </source>
</evidence>
<dbReference type="EMBL" id="BMAR01000061">
    <property type="protein sequence ID" value="GFR52300.1"/>
    <property type="molecule type" value="Genomic_DNA"/>
</dbReference>
<proteinExistence type="predicted"/>
<organism evidence="1 2">
    <name type="scientific">Astrephomene gubernaculifera</name>
    <dbReference type="NCBI Taxonomy" id="47775"/>
    <lineage>
        <taxon>Eukaryota</taxon>
        <taxon>Viridiplantae</taxon>
        <taxon>Chlorophyta</taxon>
        <taxon>core chlorophytes</taxon>
        <taxon>Chlorophyceae</taxon>
        <taxon>CS clade</taxon>
        <taxon>Chlamydomonadales</taxon>
        <taxon>Astrephomenaceae</taxon>
        <taxon>Astrephomene</taxon>
    </lineage>
</organism>
<dbReference type="Proteomes" id="UP001054857">
    <property type="component" value="Unassembled WGS sequence"/>
</dbReference>
<evidence type="ECO:0000313" key="1">
    <source>
        <dbReference type="EMBL" id="GFR52300.1"/>
    </source>
</evidence>
<dbReference type="PANTHER" id="PTHR36391">
    <property type="entry name" value="FURRY"/>
    <property type="match status" value="1"/>
</dbReference>